<dbReference type="Proteomes" id="UP001336835">
    <property type="component" value="Unassembled WGS sequence"/>
</dbReference>
<gene>
    <name evidence="1" type="ORF">VRU48_18660</name>
</gene>
<sequence>MKSFKKMLRLLGLVLLLFLAVAGVGLAGGIPPRPTGKRDEIIEINVDLADETTAIADAEQQGIKS</sequence>
<keyword evidence="2" id="KW-1185">Reference proteome</keyword>
<reference evidence="1 2" key="1">
    <citation type="submission" date="2024-01" db="EMBL/GenBank/DDBJ databases">
        <title>Pedobacter sp. nov., isolated from fresh soil.</title>
        <authorList>
            <person name="Le N.T.T."/>
        </authorList>
    </citation>
    <scope>NUCLEOTIDE SEQUENCE [LARGE SCALE GENOMIC DNA]</scope>
    <source>
        <strain evidence="1 2">KR3-3</strain>
    </source>
</reference>
<proteinExistence type="predicted"/>
<accession>A0ABU7ICE3</accession>
<comment type="caution">
    <text evidence="1">The sequence shown here is derived from an EMBL/GenBank/DDBJ whole genome shotgun (WGS) entry which is preliminary data.</text>
</comment>
<name>A0ABU7ICE3_9SPHI</name>
<dbReference type="EMBL" id="JAZDQT010000003">
    <property type="protein sequence ID" value="MEE1947155.1"/>
    <property type="molecule type" value="Genomic_DNA"/>
</dbReference>
<evidence type="ECO:0000313" key="2">
    <source>
        <dbReference type="Proteomes" id="UP001336835"/>
    </source>
</evidence>
<protein>
    <submittedName>
        <fullName evidence="1">Uncharacterized protein</fullName>
    </submittedName>
</protein>
<dbReference type="RefSeq" id="WP_330109439.1">
    <property type="nucleotide sequence ID" value="NZ_JAZDQT010000003.1"/>
</dbReference>
<evidence type="ECO:0000313" key="1">
    <source>
        <dbReference type="EMBL" id="MEE1947155.1"/>
    </source>
</evidence>
<organism evidence="1 2">
    <name type="scientific">Pedobacter albus</name>
    <dbReference type="NCBI Taxonomy" id="3113905"/>
    <lineage>
        <taxon>Bacteria</taxon>
        <taxon>Pseudomonadati</taxon>
        <taxon>Bacteroidota</taxon>
        <taxon>Sphingobacteriia</taxon>
        <taxon>Sphingobacteriales</taxon>
        <taxon>Sphingobacteriaceae</taxon>
        <taxon>Pedobacter</taxon>
    </lineage>
</organism>